<feature type="region of interest" description="Disordered" evidence="1">
    <location>
        <begin position="1"/>
        <end position="72"/>
    </location>
</feature>
<feature type="non-terminal residue" evidence="2">
    <location>
        <position position="1"/>
    </location>
</feature>
<gene>
    <name evidence="2" type="ORF">CR513_43134</name>
</gene>
<feature type="compositionally biased region" description="Polar residues" evidence="1">
    <location>
        <begin position="19"/>
        <end position="35"/>
    </location>
</feature>
<reference evidence="2" key="1">
    <citation type="submission" date="2018-05" db="EMBL/GenBank/DDBJ databases">
        <title>Draft genome of Mucuna pruriens seed.</title>
        <authorList>
            <person name="Nnadi N.E."/>
            <person name="Vos R."/>
            <person name="Hasami M.H."/>
            <person name="Devisetty U.K."/>
            <person name="Aguiy J.C."/>
        </authorList>
    </citation>
    <scope>NUCLEOTIDE SEQUENCE [LARGE SCALE GENOMIC DNA]</scope>
    <source>
        <strain evidence="2">JCA_2017</strain>
    </source>
</reference>
<sequence>MNRIPSRKGAGKEPRWNCEASTSNGQSGKTRTGVSTLREDTTENTDQWSKANRPPLRIFRQQRVRQSSGGRN</sequence>
<evidence type="ECO:0000313" key="2">
    <source>
        <dbReference type="EMBL" id="RDX76839.1"/>
    </source>
</evidence>
<dbReference type="Proteomes" id="UP000257109">
    <property type="component" value="Unassembled WGS sequence"/>
</dbReference>
<organism evidence="2 3">
    <name type="scientific">Mucuna pruriens</name>
    <name type="common">Velvet bean</name>
    <name type="synonym">Dolichos pruriens</name>
    <dbReference type="NCBI Taxonomy" id="157652"/>
    <lineage>
        <taxon>Eukaryota</taxon>
        <taxon>Viridiplantae</taxon>
        <taxon>Streptophyta</taxon>
        <taxon>Embryophyta</taxon>
        <taxon>Tracheophyta</taxon>
        <taxon>Spermatophyta</taxon>
        <taxon>Magnoliopsida</taxon>
        <taxon>eudicotyledons</taxon>
        <taxon>Gunneridae</taxon>
        <taxon>Pentapetalae</taxon>
        <taxon>rosids</taxon>
        <taxon>fabids</taxon>
        <taxon>Fabales</taxon>
        <taxon>Fabaceae</taxon>
        <taxon>Papilionoideae</taxon>
        <taxon>50 kb inversion clade</taxon>
        <taxon>NPAAA clade</taxon>
        <taxon>indigoferoid/millettioid clade</taxon>
        <taxon>Phaseoleae</taxon>
        <taxon>Mucuna</taxon>
    </lineage>
</organism>
<dbReference type="EMBL" id="QJKJ01009369">
    <property type="protein sequence ID" value="RDX76839.1"/>
    <property type="molecule type" value="Genomic_DNA"/>
</dbReference>
<evidence type="ECO:0000313" key="3">
    <source>
        <dbReference type="Proteomes" id="UP000257109"/>
    </source>
</evidence>
<evidence type="ECO:0000256" key="1">
    <source>
        <dbReference type="SAM" id="MobiDB-lite"/>
    </source>
</evidence>
<proteinExistence type="predicted"/>
<comment type="caution">
    <text evidence="2">The sequence shown here is derived from an EMBL/GenBank/DDBJ whole genome shotgun (WGS) entry which is preliminary data.</text>
</comment>
<accession>A0A371FEV4</accession>
<name>A0A371FEV4_MUCPR</name>
<protein>
    <submittedName>
        <fullName evidence="2">Uncharacterized protein</fullName>
    </submittedName>
</protein>
<keyword evidence="3" id="KW-1185">Reference proteome</keyword>
<dbReference type="AlphaFoldDB" id="A0A371FEV4"/>